<dbReference type="InterPro" id="IPR001005">
    <property type="entry name" value="SANT/Myb"/>
</dbReference>
<dbReference type="PROSITE" id="PS50135">
    <property type="entry name" value="ZF_ZZ_2"/>
    <property type="match status" value="1"/>
</dbReference>
<feature type="region of interest" description="Disordered" evidence="9">
    <location>
        <begin position="237"/>
        <end position="339"/>
    </location>
</feature>
<gene>
    <name evidence="14" type="ORF">CVIRNUC_010107</name>
</gene>
<evidence type="ECO:0000256" key="1">
    <source>
        <dbReference type="ARBA" id="ARBA00004123"/>
    </source>
</evidence>
<evidence type="ECO:0000259" key="10">
    <source>
        <dbReference type="PROSITE" id="PS50090"/>
    </source>
</evidence>
<evidence type="ECO:0000256" key="9">
    <source>
        <dbReference type="SAM" id="MobiDB-lite"/>
    </source>
</evidence>
<dbReference type="SMART" id="SM00291">
    <property type="entry name" value="ZnF_ZZ"/>
    <property type="match status" value="1"/>
</dbReference>
<evidence type="ECO:0000313" key="14">
    <source>
        <dbReference type="EMBL" id="CAK0786893.1"/>
    </source>
</evidence>
<dbReference type="Proteomes" id="UP001314263">
    <property type="component" value="Unassembled WGS sequence"/>
</dbReference>
<dbReference type="InterPro" id="IPR017884">
    <property type="entry name" value="SANT_dom"/>
</dbReference>
<dbReference type="InterPro" id="IPR009057">
    <property type="entry name" value="Homeodomain-like_sf"/>
</dbReference>
<proteinExistence type="predicted"/>
<sequence>MGGPNNVQTTGRSSKRRKSIGIALSGTDNTARALFHCNYCNKDISNTIRVKCAVCPDFDLCLECFSVGVEIHPHKRSHAYRVVDNLSFPLFTPDWGADEELLLLEGVDMAGLGNWAAVAEHVGTKGQDACRQHYYDIYINCQSFPEPMPAPSMASIDKLQAGKDRLKAKIGDAQLAASEPPGAAGEAAPAASAAVGSALESGMASGVAAAPDAEHVDDAGTPHRTFKLAEEGSLGLERARAEEEHHSQASAEKTRPGKTMSGRTAIKKEPTGDSNGDAPGVDSVADVHPEDGDGSNNEALAAPGKKRRGSEQQQATERKDPPQKGQKRLPEEQVGQRGMPGNATLQQAAATLATPKPPAQKGPSQRNKQGGGGQHAELSGYHAKRHEFEPEYDQDAELMVAELEFRDADTQEEREEKLRMVQFYNDRLTERERRRNFLRTRDLLNMRRMQGIERRRTPRDREFHAKLRPLAKYQPQPQHEVMAEGLLLEARLRARLLELKEMRRAGVRTFAEAENYEADRKRRALEEGGARGDRAHARHCGRADEDDPAILAQASERLTGGGLGQRHASGSVGVTVASELASWRSRRGVGLDITALPDMSVLSAKERELCASARILPSQYLAIKAAMLREAAQRGILPRSEARTTCRLDASRALKVYDLLVACGWMIGSHTSASSAAVHRVDGQPGPSNAGVVKCDPLEGQTGFSNSLQGFPGFHIGSYQL</sequence>
<dbReference type="InterPro" id="IPR000433">
    <property type="entry name" value="Znf_ZZ"/>
</dbReference>
<dbReference type="FunFam" id="1.10.10.10:FF:000087">
    <property type="entry name" value="Transcriptional adapter 2"/>
    <property type="match status" value="1"/>
</dbReference>
<feature type="region of interest" description="Disordered" evidence="9">
    <location>
        <begin position="353"/>
        <end position="377"/>
    </location>
</feature>
<dbReference type="InterPro" id="IPR036388">
    <property type="entry name" value="WH-like_DNA-bd_sf"/>
</dbReference>
<evidence type="ECO:0000256" key="6">
    <source>
        <dbReference type="ARBA" id="ARBA00023163"/>
    </source>
</evidence>
<evidence type="ECO:0000259" key="12">
    <source>
        <dbReference type="PROSITE" id="PS50934"/>
    </source>
</evidence>
<comment type="caution">
    <text evidence="14">The sequence shown here is derived from an EMBL/GenBank/DDBJ whole genome shotgun (WGS) entry which is preliminary data.</text>
</comment>
<feature type="domain" description="SANT" evidence="13">
    <location>
        <begin position="90"/>
        <end position="142"/>
    </location>
</feature>
<dbReference type="SMART" id="SM00717">
    <property type="entry name" value="SANT"/>
    <property type="match status" value="1"/>
</dbReference>
<evidence type="ECO:0000256" key="7">
    <source>
        <dbReference type="ARBA" id="ARBA00023242"/>
    </source>
</evidence>
<evidence type="ECO:0000313" key="15">
    <source>
        <dbReference type="Proteomes" id="UP001314263"/>
    </source>
</evidence>
<dbReference type="Gene3D" id="1.10.10.60">
    <property type="entry name" value="Homeodomain-like"/>
    <property type="match status" value="1"/>
</dbReference>
<dbReference type="PROSITE" id="PS51293">
    <property type="entry name" value="SANT"/>
    <property type="match status" value="1"/>
</dbReference>
<evidence type="ECO:0000256" key="8">
    <source>
        <dbReference type="PROSITE-ProRule" id="PRU00228"/>
    </source>
</evidence>
<comment type="subcellular location">
    <subcellularLocation>
        <location evidence="1">Nucleus</location>
    </subcellularLocation>
</comment>
<feature type="domain" description="SWIRM" evidence="12">
    <location>
        <begin position="582"/>
        <end position="677"/>
    </location>
</feature>
<evidence type="ECO:0000256" key="2">
    <source>
        <dbReference type="ARBA" id="ARBA00022723"/>
    </source>
</evidence>
<dbReference type="GO" id="GO:0003713">
    <property type="term" value="F:transcription coactivator activity"/>
    <property type="evidence" value="ECO:0007669"/>
    <property type="project" value="TreeGrafter"/>
</dbReference>
<dbReference type="InterPro" id="IPR007526">
    <property type="entry name" value="SWIRM"/>
</dbReference>
<dbReference type="CDD" id="cd00167">
    <property type="entry name" value="SANT"/>
    <property type="match status" value="1"/>
</dbReference>
<dbReference type="PROSITE" id="PS01357">
    <property type="entry name" value="ZF_ZZ_1"/>
    <property type="match status" value="1"/>
</dbReference>
<dbReference type="AlphaFoldDB" id="A0AAV1IHY3"/>
<feature type="domain" description="ZZ-type" evidence="11">
    <location>
        <begin position="32"/>
        <end position="88"/>
    </location>
</feature>
<feature type="domain" description="Myb-like" evidence="10">
    <location>
        <begin position="95"/>
        <end position="138"/>
    </location>
</feature>
<name>A0AAV1IHY3_9CHLO</name>
<dbReference type="Pfam" id="PF25299">
    <property type="entry name" value="ZZ_ADA2"/>
    <property type="match status" value="1"/>
</dbReference>
<dbReference type="Gene3D" id="3.30.60.90">
    <property type="match status" value="1"/>
</dbReference>
<dbReference type="GO" id="GO:0003682">
    <property type="term" value="F:chromatin binding"/>
    <property type="evidence" value="ECO:0007669"/>
    <property type="project" value="TreeGrafter"/>
</dbReference>
<keyword evidence="5" id="KW-0805">Transcription regulation</keyword>
<dbReference type="EMBL" id="CAUYUE010000015">
    <property type="protein sequence ID" value="CAK0786893.1"/>
    <property type="molecule type" value="Genomic_DNA"/>
</dbReference>
<dbReference type="Pfam" id="PF00249">
    <property type="entry name" value="Myb_DNA-binding"/>
    <property type="match status" value="1"/>
</dbReference>
<dbReference type="FunFam" id="3.30.60.90:FF:000008">
    <property type="entry name" value="Transcriptional adapter 2"/>
    <property type="match status" value="1"/>
</dbReference>
<dbReference type="FunFam" id="1.10.10.60:FF:000115">
    <property type="entry name" value="Transcriptional adapter 2"/>
    <property type="match status" value="1"/>
</dbReference>
<evidence type="ECO:0000256" key="3">
    <source>
        <dbReference type="ARBA" id="ARBA00022771"/>
    </source>
</evidence>
<dbReference type="PANTHER" id="PTHR12374">
    <property type="entry name" value="TRANSCRIPTIONAL ADAPTOR 2 ADA2 -RELATED"/>
    <property type="match status" value="1"/>
</dbReference>
<feature type="compositionally biased region" description="Basic and acidic residues" evidence="9">
    <location>
        <begin position="237"/>
        <end position="255"/>
    </location>
</feature>
<dbReference type="PANTHER" id="PTHR12374:SF20">
    <property type="entry name" value="TRANSCRIPTIONAL ADAPTER 2-ALPHA"/>
    <property type="match status" value="1"/>
</dbReference>
<keyword evidence="6" id="KW-0804">Transcription</keyword>
<dbReference type="GO" id="GO:0008270">
    <property type="term" value="F:zinc ion binding"/>
    <property type="evidence" value="ECO:0007669"/>
    <property type="project" value="UniProtKB-KW"/>
</dbReference>
<dbReference type="GO" id="GO:0005634">
    <property type="term" value="C:nucleus"/>
    <property type="evidence" value="ECO:0007669"/>
    <property type="project" value="UniProtKB-SubCell"/>
</dbReference>
<reference evidence="14 15" key="1">
    <citation type="submission" date="2023-10" db="EMBL/GenBank/DDBJ databases">
        <authorList>
            <person name="Maclean D."/>
            <person name="Macfadyen A."/>
        </authorList>
    </citation>
    <scope>NUCLEOTIDE SEQUENCE [LARGE SCALE GENOMIC DNA]</scope>
</reference>
<keyword evidence="2" id="KW-0479">Metal-binding</keyword>
<dbReference type="InterPro" id="IPR041983">
    <property type="entry name" value="ADA2-like_ZZ"/>
</dbReference>
<dbReference type="GO" id="GO:0006338">
    <property type="term" value="P:chromatin remodeling"/>
    <property type="evidence" value="ECO:0007669"/>
    <property type="project" value="TreeGrafter"/>
</dbReference>
<dbReference type="GO" id="GO:0006357">
    <property type="term" value="P:regulation of transcription by RNA polymerase II"/>
    <property type="evidence" value="ECO:0007669"/>
    <property type="project" value="TreeGrafter"/>
</dbReference>
<keyword evidence="15" id="KW-1185">Reference proteome</keyword>
<dbReference type="SUPFAM" id="SSF46689">
    <property type="entry name" value="Homeodomain-like"/>
    <property type="match status" value="2"/>
</dbReference>
<dbReference type="Gene3D" id="1.10.10.10">
    <property type="entry name" value="Winged helix-like DNA-binding domain superfamily/Winged helix DNA-binding domain"/>
    <property type="match status" value="1"/>
</dbReference>
<keyword evidence="7" id="KW-0539">Nucleus</keyword>
<dbReference type="PROSITE" id="PS50090">
    <property type="entry name" value="MYB_LIKE"/>
    <property type="match status" value="1"/>
</dbReference>
<dbReference type="PROSITE" id="PS50934">
    <property type="entry name" value="SWIRM"/>
    <property type="match status" value="1"/>
</dbReference>
<dbReference type="InterPro" id="IPR043145">
    <property type="entry name" value="Znf_ZZ_sf"/>
</dbReference>
<evidence type="ECO:0000256" key="4">
    <source>
        <dbReference type="ARBA" id="ARBA00022833"/>
    </source>
</evidence>
<dbReference type="CDD" id="cd02335">
    <property type="entry name" value="ZZ_ADA2"/>
    <property type="match status" value="1"/>
</dbReference>
<evidence type="ECO:0000259" key="13">
    <source>
        <dbReference type="PROSITE" id="PS51293"/>
    </source>
</evidence>
<accession>A0AAV1IHY3</accession>
<keyword evidence="4" id="KW-0862">Zinc</keyword>
<dbReference type="SUPFAM" id="SSF57850">
    <property type="entry name" value="RING/U-box"/>
    <property type="match status" value="1"/>
</dbReference>
<evidence type="ECO:0008006" key="16">
    <source>
        <dbReference type="Google" id="ProtNLM"/>
    </source>
</evidence>
<evidence type="ECO:0000259" key="11">
    <source>
        <dbReference type="PROSITE" id="PS50135"/>
    </source>
</evidence>
<keyword evidence="3 8" id="KW-0863">Zinc-finger</keyword>
<evidence type="ECO:0000256" key="5">
    <source>
        <dbReference type="ARBA" id="ARBA00023015"/>
    </source>
</evidence>
<dbReference type="InterPro" id="IPR055141">
    <property type="entry name" value="TADA2A_B-like_dom"/>
</dbReference>
<protein>
    <recommendedName>
        <fullName evidence="16">Transcriptional adapter</fullName>
    </recommendedName>
</protein>
<organism evidence="14 15">
    <name type="scientific">Coccomyxa viridis</name>
    <dbReference type="NCBI Taxonomy" id="1274662"/>
    <lineage>
        <taxon>Eukaryota</taxon>
        <taxon>Viridiplantae</taxon>
        <taxon>Chlorophyta</taxon>
        <taxon>core chlorophytes</taxon>
        <taxon>Trebouxiophyceae</taxon>
        <taxon>Trebouxiophyceae incertae sedis</taxon>
        <taxon>Coccomyxaceae</taxon>
        <taxon>Coccomyxa</taxon>
    </lineage>
</organism>
<dbReference type="Pfam" id="PF22941">
    <property type="entry name" value="TADA2A-like_3rd"/>
    <property type="match status" value="1"/>
</dbReference>